<dbReference type="GO" id="GO:0000132">
    <property type="term" value="P:establishment of mitotic spindle orientation"/>
    <property type="evidence" value="ECO:0007669"/>
    <property type="project" value="TreeGrafter"/>
</dbReference>
<feature type="coiled-coil region" evidence="2">
    <location>
        <begin position="40"/>
        <end position="74"/>
    </location>
</feature>
<dbReference type="GO" id="GO:0043515">
    <property type="term" value="F:kinetochore binding"/>
    <property type="evidence" value="ECO:0007669"/>
    <property type="project" value="TreeGrafter"/>
</dbReference>
<dbReference type="InParanoid" id="A0A672SWT0"/>
<dbReference type="AlphaFoldDB" id="A0A672SWT0"/>
<name>A0A672SWT0_SINGR</name>
<sequence length="150" mass="18115">MSDLEDENKVLWRKVQEGEEALQRAGQYGLQLLDDKMDLHNKLEEQRIEMSNVIEDLEQEKYSLQREVELKARMLESLRSEFDLVKTQQKHQIEQQQTLLERNHALELSDLKNKVSIFAVFIFKRSMFYFLLYMKQMLPVDSFIFHVFFH</sequence>
<dbReference type="Proteomes" id="UP000472262">
    <property type="component" value="Unassembled WGS sequence"/>
</dbReference>
<evidence type="ECO:0000313" key="4">
    <source>
        <dbReference type="Proteomes" id="UP000472262"/>
    </source>
</evidence>
<dbReference type="GO" id="GO:0000922">
    <property type="term" value="C:spindle pole"/>
    <property type="evidence" value="ECO:0007669"/>
    <property type="project" value="TreeGrafter"/>
</dbReference>
<keyword evidence="1 2" id="KW-0175">Coiled coil</keyword>
<dbReference type="GO" id="GO:0007080">
    <property type="term" value="P:mitotic metaphase chromosome alignment"/>
    <property type="evidence" value="ECO:0007669"/>
    <property type="project" value="TreeGrafter"/>
</dbReference>
<dbReference type="GO" id="GO:0034501">
    <property type="term" value="P:protein localization to kinetochore"/>
    <property type="evidence" value="ECO:0007669"/>
    <property type="project" value="TreeGrafter"/>
</dbReference>
<organism evidence="3 4">
    <name type="scientific">Sinocyclocheilus grahami</name>
    <name type="common">Dianchi golden-line fish</name>
    <name type="synonym">Barbus grahami</name>
    <dbReference type="NCBI Taxonomy" id="75366"/>
    <lineage>
        <taxon>Eukaryota</taxon>
        <taxon>Metazoa</taxon>
        <taxon>Chordata</taxon>
        <taxon>Craniata</taxon>
        <taxon>Vertebrata</taxon>
        <taxon>Euteleostomi</taxon>
        <taxon>Actinopterygii</taxon>
        <taxon>Neopterygii</taxon>
        <taxon>Teleostei</taxon>
        <taxon>Ostariophysi</taxon>
        <taxon>Cypriniformes</taxon>
        <taxon>Cyprinidae</taxon>
        <taxon>Cyprininae</taxon>
        <taxon>Sinocyclocheilus</taxon>
    </lineage>
</organism>
<dbReference type="OMA" id="ELQNDMN"/>
<evidence type="ECO:0000256" key="1">
    <source>
        <dbReference type="ARBA" id="ARBA00023054"/>
    </source>
</evidence>
<reference evidence="3" key="1">
    <citation type="submission" date="2025-08" db="UniProtKB">
        <authorList>
            <consortium name="Ensembl"/>
        </authorList>
    </citation>
    <scope>IDENTIFICATION</scope>
</reference>
<dbReference type="GO" id="GO:0000940">
    <property type="term" value="C:outer kinetochore"/>
    <property type="evidence" value="ECO:0007669"/>
    <property type="project" value="TreeGrafter"/>
</dbReference>
<keyword evidence="4" id="KW-1185">Reference proteome</keyword>
<evidence type="ECO:0000256" key="2">
    <source>
        <dbReference type="SAM" id="Coils"/>
    </source>
</evidence>
<dbReference type="Ensembl" id="ENSSGRT00000113579.1">
    <property type="protein sequence ID" value="ENSSGRP00000106886.1"/>
    <property type="gene ID" value="ENSSGRG00000052787.1"/>
</dbReference>
<proteinExistence type="predicted"/>
<protein>
    <submittedName>
        <fullName evidence="3">Uncharacterized protein</fullName>
    </submittedName>
</protein>
<dbReference type="InterPro" id="IPR051149">
    <property type="entry name" value="Spindly/BICDR_Dynein_Adapter"/>
</dbReference>
<reference evidence="3" key="2">
    <citation type="submission" date="2025-09" db="UniProtKB">
        <authorList>
            <consortium name="Ensembl"/>
        </authorList>
    </citation>
    <scope>IDENTIFICATION</scope>
</reference>
<dbReference type="PANTHER" id="PTHR32123">
    <property type="entry name" value="BICD FAMILY-LIKE CARGO ADAPTER"/>
    <property type="match status" value="1"/>
</dbReference>
<dbReference type="PANTHER" id="PTHR32123:SF9">
    <property type="entry name" value="PROTEIN SPINDLY"/>
    <property type="match status" value="1"/>
</dbReference>
<evidence type="ECO:0000313" key="3">
    <source>
        <dbReference type="Ensembl" id="ENSSGRP00000106886.1"/>
    </source>
</evidence>
<accession>A0A672SWT0</accession>